<keyword evidence="6" id="KW-1185">Reference proteome</keyword>
<dbReference type="Gene3D" id="3.30.70.270">
    <property type="match status" value="1"/>
</dbReference>
<accession>A0A0K6I9M4</accession>
<dbReference type="GO" id="GO:0005886">
    <property type="term" value="C:plasma membrane"/>
    <property type="evidence" value="ECO:0007669"/>
    <property type="project" value="TreeGrafter"/>
</dbReference>
<gene>
    <name evidence="5" type="ORF">Ga0061069_11120</name>
</gene>
<evidence type="ECO:0000313" key="5">
    <source>
        <dbReference type="EMBL" id="CUB00012.1"/>
    </source>
</evidence>
<feature type="transmembrane region" description="Helical" evidence="3">
    <location>
        <begin position="21"/>
        <end position="50"/>
    </location>
</feature>
<dbReference type="STRING" id="339866.GCA_001418255_02742"/>
<dbReference type="NCBIfam" id="TIGR00254">
    <property type="entry name" value="GGDEF"/>
    <property type="match status" value="1"/>
</dbReference>
<dbReference type="FunFam" id="3.30.70.270:FF:000001">
    <property type="entry name" value="Diguanylate cyclase domain protein"/>
    <property type="match status" value="1"/>
</dbReference>
<dbReference type="RefSeq" id="WP_055451571.1">
    <property type="nucleotide sequence ID" value="NZ_CYHF01000011.1"/>
</dbReference>
<dbReference type="InterPro" id="IPR029787">
    <property type="entry name" value="Nucleotide_cyclase"/>
</dbReference>
<dbReference type="PANTHER" id="PTHR45138:SF9">
    <property type="entry name" value="DIGUANYLATE CYCLASE DGCM-RELATED"/>
    <property type="match status" value="1"/>
</dbReference>
<dbReference type="Proteomes" id="UP000183649">
    <property type="component" value="Unassembled WGS sequence"/>
</dbReference>
<dbReference type="GO" id="GO:1902201">
    <property type="term" value="P:negative regulation of bacterial-type flagellum-dependent cell motility"/>
    <property type="evidence" value="ECO:0007669"/>
    <property type="project" value="TreeGrafter"/>
</dbReference>
<feature type="domain" description="GGDEF" evidence="4">
    <location>
        <begin position="125"/>
        <end position="258"/>
    </location>
</feature>
<organism evidence="5 6">
    <name type="scientific">Thiomonas bhubaneswarensis</name>
    <dbReference type="NCBI Taxonomy" id="339866"/>
    <lineage>
        <taxon>Bacteria</taxon>
        <taxon>Pseudomonadati</taxon>
        <taxon>Pseudomonadota</taxon>
        <taxon>Betaproteobacteria</taxon>
        <taxon>Burkholderiales</taxon>
        <taxon>Thiomonas</taxon>
    </lineage>
</organism>
<dbReference type="Pfam" id="PF00990">
    <property type="entry name" value="GGDEF"/>
    <property type="match status" value="1"/>
</dbReference>
<dbReference type="EMBL" id="CYHF01000011">
    <property type="protein sequence ID" value="CUB00012.1"/>
    <property type="molecule type" value="Genomic_DNA"/>
</dbReference>
<reference evidence="6" key="1">
    <citation type="submission" date="2015-08" db="EMBL/GenBank/DDBJ databases">
        <authorList>
            <person name="Varghese N."/>
        </authorList>
    </citation>
    <scope>NUCLEOTIDE SEQUENCE [LARGE SCALE GENOMIC DNA]</scope>
    <source>
        <strain evidence="6">DSM 18181</strain>
    </source>
</reference>
<dbReference type="InterPro" id="IPR043128">
    <property type="entry name" value="Rev_trsase/Diguanyl_cyclase"/>
</dbReference>
<dbReference type="InterPro" id="IPR000160">
    <property type="entry name" value="GGDEF_dom"/>
</dbReference>
<evidence type="ECO:0000313" key="6">
    <source>
        <dbReference type="Proteomes" id="UP000183649"/>
    </source>
</evidence>
<dbReference type="AlphaFoldDB" id="A0A0K6I9M4"/>
<name>A0A0K6I9M4_9BURK</name>
<evidence type="ECO:0000256" key="1">
    <source>
        <dbReference type="ARBA" id="ARBA00012528"/>
    </source>
</evidence>
<keyword evidence="3" id="KW-0812">Transmembrane</keyword>
<dbReference type="CDD" id="cd01949">
    <property type="entry name" value="GGDEF"/>
    <property type="match status" value="1"/>
</dbReference>
<dbReference type="PROSITE" id="PS50887">
    <property type="entry name" value="GGDEF"/>
    <property type="match status" value="1"/>
</dbReference>
<keyword evidence="3" id="KW-0472">Membrane</keyword>
<proteinExistence type="predicted"/>
<evidence type="ECO:0000256" key="2">
    <source>
        <dbReference type="ARBA" id="ARBA00034247"/>
    </source>
</evidence>
<dbReference type="SUPFAM" id="SSF55073">
    <property type="entry name" value="Nucleotide cyclase"/>
    <property type="match status" value="1"/>
</dbReference>
<evidence type="ECO:0000256" key="3">
    <source>
        <dbReference type="SAM" id="Phobius"/>
    </source>
</evidence>
<comment type="catalytic activity">
    <reaction evidence="2">
        <text>2 GTP = 3',3'-c-di-GMP + 2 diphosphate</text>
        <dbReference type="Rhea" id="RHEA:24898"/>
        <dbReference type="ChEBI" id="CHEBI:33019"/>
        <dbReference type="ChEBI" id="CHEBI:37565"/>
        <dbReference type="ChEBI" id="CHEBI:58805"/>
        <dbReference type="EC" id="2.7.7.65"/>
    </reaction>
</comment>
<dbReference type="GO" id="GO:0052621">
    <property type="term" value="F:diguanylate cyclase activity"/>
    <property type="evidence" value="ECO:0007669"/>
    <property type="project" value="UniProtKB-EC"/>
</dbReference>
<dbReference type="PANTHER" id="PTHR45138">
    <property type="entry name" value="REGULATORY COMPONENTS OF SENSORY TRANSDUCTION SYSTEM"/>
    <property type="match status" value="1"/>
</dbReference>
<sequence length="261" mass="28398">MTAPRADQPSLGLLKALLLRWGLPAVVLLITLGSVAVSIVIAAGLTYLVFDGTMGLPAWVITIATPSLIAPVMTYLTLRLVLQLERARAELDHAVHHDPLTGLHNRRYFMQALQQQIQQAEATGASFAVAIIDVDNFKAINDRHGHLGGDEVLRHLVAQCREQLRASDVFARIGGEEFALLIRDADLEKAQQCAERFLHAAQARPVVMSQGPQPVTISIGLALFHQGMTHLDRVLRLADQALYAAKRNGKNRIEVGCCAAG</sequence>
<evidence type="ECO:0000259" key="4">
    <source>
        <dbReference type="PROSITE" id="PS50887"/>
    </source>
</evidence>
<dbReference type="GO" id="GO:0043709">
    <property type="term" value="P:cell adhesion involved in single-species biofilm formation"/>
    <property type="evidence" value="ECO:0007669"/>
    <property type="project" value="TreeGrafter"/>
</dbReference>
<dbReference type="InterPro" id="IPR050469">
    <property type="entry name" value="Diguanylate_Cyclase"/>
</dbReference>
<dbReference type="EC" id="2.7.7.65" evidence="1"/>
<dbReference type="SMART" id="SM00267">
    <property type="entry name" value="GGDEF"/>
    <property type="match status" value="1"/>
</dbReference>
<feature type="transmembrane region" description="Helical" evidence="3">
    <location>
        <begin position="56"/>
        <end position="78"/>
    </location>
</feature>
<keyword evidence="3" id="KW-1133">Transmembrane helix</keyword>
<protein>
    <recommendedName>
        <fullName evidence="1">diguanylate cyclase</fullName>
        <ecNumber evidence="1">2.7.7.65</ecNumber>
    </recommendedName>
</protein>